<dbReference type="Gene3D" id="2.60.120.620">
    <property type="entry name" value="q2cbj1_9rhob like domain"/>
    <property type="match status" value="1"/>
</dbReference>
<organism evidence="3 4">
    <name type="scientific">Litoreibacter ponti</name>
    <dbReference type="NCBI Taxonomy" id="1510457"/>
    <lineage>
        <taxon>Bacteria</taxon>
        <taxon>Pseudomonadati</taxon>
        <taxon>Pseudomonadota</taxon>
        <taxon>Alphaproteobacteria</taxon>
        <taxon>Rhodobacterales</taxon>
        <taxon>Roseobacteraceae</taxon>
        <taxon>Litoreibacter</taxon>
    </lineage>
</organism>
<dbReference type="RefSeq" id="WP_107847177.1">
    <property type="nucleotide sequence ID" value="NZ_QBKS01000002.1"/>
</dbReference>
<protein>
    <submittedName>
        <fullName evidence="3">Chlorinating enzyme</fullName>
    </submittedName>
</protein>
<comment type="caution">
    <text evidence="3">The sequence shown here is derived from an EMBL/GenBank/DDBJ whole genome shotgun (WGS) entry which is preliminary data.</text>
</comment>
<dbReference type="OrthoDB" id="9791262at2"/>
<dbReference type="GO" id="GO:0016706">
    <property type="term" value="F:2-oxoglutarate-dependent dioxygenase activity"/>
    <property type="evidence" value="ECO:0007669"/>
    <property type="project" value="UniProtKB-ARBA"/>
</dbReference>
<proteinExistence type="predicted"/>
<dbReference type="Pfam" id="PF05721">
    <property type="entry name" value="PhyH"/>
    <property type="match status" value="1"/>
</dbReference>
<comment type="cofactor">
    <cofactor evidence="1">
        <name>Fe(2+)</name>
        <dbReference type="ChEBI" id="CHEBI:29033"/>
    </cofactor>
</comment>
<feature type="region of interest" description="Disordered" evidence="2">
    <location>
        <begin position="250"/>
        <end position="274"/>
    </location>
</feature>
<accession>A0A2T6BFP7</accession>
<sequence>MLDIVPNLSFQPVDPEKAKVLSAADIAHYNSKGFVQPFNIFGVAEITEIRRYIDGLMQDMGPDGAYGINCYQARLSGLWDIATDSRIVDLVQDIIGPDVLCWATAILSKKAHDPKAVPWHQDASFWALSPARTVTVWLAIDDADAENSAMRFIPGTHDKGAMKVQATGVNAVFHKETANVEMLGAPFTNSLKAGQISLHADMLVHGSMPNTSDRRRCGLTLRYCPPSVEITDPAWAKGVEAILCRGAAGKWRTHPRPDNNDITQTLSPHVVGNN</sequence>
<evidence type="ECO:0000313" key="4">
    <source>
        <dbReference type="Proteomes" id="UP000243978"/>
    </source>
</evidence>
<evidence type="ECO:0000313" key="3">
    <source>
        <dbReference type="EMBL" id="PTX54892.1"/>
    </source>
</evidence>
<gene>
    <name evidence="3" type="ORF">C8N43_3715</name>
</gene>
<name>A0A2T6BFP7_9RHOB</name>
<keyword evidence="4" id="KW-1185">Reference proteome</keyword>
<dbReference type="Proteomes" id="UP000243978">
    <property type="component" value="Unassembled WGS sequence"/>
</dbReference>
<dbReference type="AlphaFoldDB" id="A0A2T6BFP7"/>
<dbReference type="InterPro" id="IPR008775">
    <property type="entry name" value="Phytyl_CoA_dOase-like"/>
</dbReference>
<evidence type="ECO:0000256" key="2">
    <source>
        <dbReference type="SAM" id="MobiDB-lite"/>
    </source>
</evidence>
<evidence type="ECO:0000256" key="1">
    <source>
        <dbReference type="ARBA" id="ARBA00001954"/>
    </source>
</evidence>
<dbReference type="SUPFAM" id="SSF51197">
    <property type="entry name" value="Clavaminate synthase-like"/>
    <property type="match status" value="1"/>
</dbReference>
<dbReference type="GO" id="GO:0005506">
    <property type="term" value="F:iron ion binding"/>
    <property type="evidence" value="ECO:0007669"/>
    <property type="project" value="UniProtKB-ARBA"/>
</dbReference>
<reference evidence="3 4" key="1">
    <citation type="submission" date="2018-04" db="EMBL/GenBank/DDBJ databases">
        <title>Genomic Encyclopedia of Archaeal and Bacterial Type Strains, Phase II (KMG-II): from individual species to whole genera.</title>
        <authorList>
            <person name="Goeker M."/>
        </authorList>
    </citation>
    <scope>NUCLEOTIDE SEQUENCE [LARGE SCALE GENOMIC DNA]</scope>
    <source>
        <strain evidence="3 4">DSM 100977</strain>
    </source>
</reference>
<dbReference type="PANTHER" id="PTHR20883:SF48">
    <property type="entry name" value="ECTOINE DIOXYGENASE"/>
    <property type="match status" value="1"/>
</dbReference>
<dbReference type="PANTHER" id="PTHR20883">
    <property type="entry name" value="PHYTANOYL-COA DIOXYGENASE DOMAIN CONTAINING 1"/>
    <property type="match status" value="1"/>
</dbReference>
<feature type="compositionally biased region" description="Polar residues" evidence="2">
    <location>
        <begin position="260"/>
        <end position="274"/>
    </location>
</feature>
<dbReference type="EMBL" id="QBKS01000002">
    <property type="protein sequence ID" value="PTX54892.1"/>
    <property type="molecule type" value="Genomic_DNA"/>
</dbReference>